<name>A0A1W6P0E5_9RHOB</name>
<reference evidence="8 9" key="1">
    <citation type="submission" date="2017-02" db="EMBL/GenBank/DDBJ databases">
        <title>Ketogulonicigenium robustum SPU B003 Genome sequencing and assembly.</title>
        <authorList>
            <person name="Li Y."/>
            <person name="Liu L."/>
            <person name="Wang C."/>
            <person name="Zhang M."/>
            <person name="Zhang T."/>
            <person name="Zhang Y."/>
        </authorList>
    </citation>
    <scope>NUCLEOTIDE SEQUENCE [LARGE SCALE GENOMIC DNA]</scope>
    <source>
        <strain evidence="8 9">SPU_B003</strain>
    </source>
</reference>
<feature type="signal peptide" evidence="6">
    <location>
        <begin position="1"/>
        <end position="20"/>
    </location>
</feature>
<evidence type="ECO:0000256" key="6">
    <source>
        <dbReference type="SAM" id="SignalP"/>
    </source>
</evidence>
<dbReference type="STRING" id="92947.BVG79_01537"/>
<evidence type="ECO:0000256" key="1">
    <source>
        <dbReference type="ARBA" id="ARBA00004196"/>
    </source>
</evidence>
<dbReference type="InterPro" id="IPR051313">
    <property type="entry name" value="Bact_iron-sidero_bind"/>
</dbReference>
<evidence type="ECO:0000256" key="4">
    <source>
        <dbReference type="ARBA" id="ARBA00022496"/>
    </source>
</evidence>
<comment type="subcellular location">
    <subcellularLocation>
        <location evidence="1">Cell envelope</location>
    </subcellularLocation>
</comment>
<gene>
    <name evidence="8" type="primary">fhuD</name>
    <name evidence="8" type="ORF">BVG79_01537</name>
</gene>
<dbReference type="GO" id="GO:1901678">
    <property type="term" value="P:iron coordination entity transport"/>
    <property type="evidence" value="ECO:0007669"/>
    <property type="project" value="UniProtKB-ARBA"/>
</dbReference>
<proteinExistence type="inferred from homology"/>
<feature type="domain" description="Fe/B12 periplasmic-binding" evidence="7">
    <location>
        <begin position="40"/>
        <end position="302"/>
    </location>
</feature>
<sequence length="306" mass="32553">MRLTLTLACSMALLAPAAFADPITINDGTHEITLPDTPTRVVALEFSFVDALASVAVSPVGVADDNDITRLPQAIRDITGPWTSVGLRGQPSIEDIAALSPDLIIADLDRHAAAYDTLSAIAPTLLLPSRGEDYADSLKSARLIGDAVGKTAEMDARLTQHAAIMQDYATQMQAIVTPGTTVIFGAAREDSLSLHGPDSYDGSVLAALGLTVPAIRDGGDAYEFASIEQLLALDPDYLLVGHYRRPSIVDQWSTEPLWNVLKSAQTAGHVVSVDSNVWARNRGIMAAERIADDALHILQGTFAEVE</sequence>
<dbReference type="PROSITE" id="PS50983">
    <property type="entry name" value="FE_B12_PBP"/>
    <property type="match status" value="1"/>
</dbReference>
<dbReference type="GO" id="GO:0030288">
    <property type="term" value="C:outer membrane-bounded periplasmic space"/>
    <property type="evidence" value="ECO:0007669"/>
    <property type="project" value="TreeGrafter"/>
</dbReference>
<dbReference type="CDD" id="cd01146">
    <property type="entry name" value="FhuD"/>
    <property type="match status" value="1"/>
</dbReference>
<dbReference type="EMBL" id="CP019937">
    <property type="protein sequence ID" value="ARO14883.1"/>
    <property type="molecule type" value="Genomic_DNA"/>
</dbReference>
<dbReference type="InterPro" id="IPR002491">
    <property type="entry name" value="ABC_transptr_periplasmic_BD"/>
</dbReference>
<accession>A0A1W6P0E5</accession>
<dbReference type="Proteomes" id="UP000242447">
    <property type="component" value="Chromosome"/>
</dbReference>
<dbReference type="PANTHER" id="PTHR30532:SF29">
    <property type="entry name" value="FE(3+) DICITRATE-BINDING PERIPLASMIC PROTEIN"/>
    <property type="match status" value="1"/>
</dbReference>
<protein>
    <submittedName>
        <fullName evidence="8">Iron(III) dicitrate-binding periplasmic protein</fullName>
    </submittedName>
</protein>
<comment type="similarity">
    <text evidence="2">Belongs to the bacterial solute-binding protein 8 family.</text>
</comment>
<dbReference type="Pfam" id="PF01497">
    <property type="entry name" value="Peripla_BP_2"/>
    <property type="match status" value="1"/>
</dbReference>
<keyword evidence="4" id="KW-0408">Iron</keyword>
<evidence type="ECO:0000313" key="8">
    <source>
        <dbReference type="EMBL" id="ARO14883.1"/>
    </source>
</evidence>
<keyword evidence="4" id="KW-0406">Ion transport</keyword>
<dbReference type="OrthoDB" id="8370650at2"/>
<evidence type="ECO:0000313" key="9">
    <source>
        <dbReference type="Proteomes" id="UP000242447"/>
    </source>
</evidence>
<dbReference type="Gene3D" id="3.40.50.1980">
    <property type="entry name" value="Nitrogenase molybdenum iron protein domain"/>
    <property type="match status" value="2"/>
</dbReference>
<dbReference type="SUPFAM" id="SSF53807">
    <property type="entry name" value="Helical backbone' metal receptor"/>
    <property type="match status" value="1"/>
</dbReference>
<evidence type="ECO:0000259" key="7">
    <source>
        <dbReference type="PROSITE" id="PS50983"/>
    </source>
</evidence>
<dbReference type="KEGG" id="kro:BVG79_01537"/>
<dbReference type="NCBIfam" id="NF008501">
    <property type="entry name" value="PRK11411.1"/>
    <property type="match status" value="1"/>
</dbReference>
<evidence type="ECO:0000256" key="2">
    <source>
        <dbReference type="ARBA" id="ARBA00008814"/>
    </source>
</evidence>
<evidence type="ECO:0000256" key="5">
    <source>
        <dbReference type="ARBA" id="ARBA00022729"/>
    </source>
</evidence>
<keyword evidence="4" id="KW-0410">Iron transport</keyword>
<dbReference type="AlphaFoldDB" id="A0A1W6P0E5"/>
<keyword evidence="3" id="KW-0813">Transport</keyword>
<dbReference type="RefSeq" id="WP_085786358.1">
    <property type="nucleotide sequence ID" value="NZ_CP019937.1"/>
</dbReference>
<evidence type="ECO:0000256" key="3">
    <source>
        <dbReference type="ARBA" id="ARBA00022448"/>
    </source>
</evidence>
<dbReference type="PANTHER" id="PTHR30532">
    <property type="entry name" value="IRON III DICITRATE-BINDING PERIPLASMIC PROTEIN"/>
    <property type="match status" value="1"/>
</dbReference>
<keyword evidence="5 6" id="KW-0732">Signal</keyword>
<keyword evidence="9" id="KW-1185">Reference proteome</keyword>
<feature type="chain" id="PRO_5012461767" evidence="6">
    <location>
        <begin position="21"/>
        <end position="306"/>
    </location>
</feature>
<organism evidence="8 9">
    <name type="scientific">Ketogulonicigenium robustum</name>
    <dbReference type="NCBI Taxonomy" id="92947"/>
    <lineage>
        <taxon>Bacteria</taxon>
        <taxon>Pseudomonadati</taxon>
        <taxon>Pseudomonadota</taxon>
        <taxon>Alphaproteobacteria</taxon>
        <taxon>Rhodobacterales</taxon>
        <taxon>Roseobacteraceae</taxon>
        <taxon>Ketogulonicigenium</taxon>
    </lineage>
</organism>